<organism evidence="4 5">
    <name type="scientific">Desulfobaculum xiamenense</name>
    <dbReference type="NCBI Taxonomy" id="995050"/>
    <lineage>
        <taxon>Bacteria</taxon>
        <taxon>Pseudomonadati</taxon>
        <taxon>Thermodesulfobacteriota</taxon>
        <taxon>Desulfovibrionia</taxon>
        <taxon>Desulfovibrionales</taxon>
        <taxon>Desulfovibrionaceae</taxon>
        <taxon>Desulfobaculum</taxon>
    </lineage>
</organism>
<dbReference type="CDD" id="cd01949">
    <property type="entry name" value="GGDEF"/>
    <property type="match status" value="1"/>
</dbReference>
<dbReference type="InterPro" id="IPR050469">
    <property type="entry name" value="Diguanylate_Cyclase"/>
</dbReference>
<dbReference type="PANTHER" id="PTHR45138">
    <property type="entry name" value="REGULATORY COMPONENTS OF SENSORY TRANSDUCTION SYSTEM"/>
    <property type="match status" value="1"/>
</dbReference>
<dbReference type="InterPro" id="IPR043128">
    <property type="entry name" value="Rev_trsase/Diguanyl_cyclase"/>
</dbReference>
<evidence type="ECO:0000256" key="2">
    <source>
        <dbReference type="ARBA" id="ARBA00034247"/>
    </source>
</evidence>
<evidence type="ECO:0000313" key="5">
    <source>
        <dbReference type="Proteomes" id="UP000580856"/>
    </source>
</evidence>
<proteinExistence type="predicted"/>
<dbReference type="GO" id="GO:1902201">
    <property type="term" value="P:negative regulation of bacterial-type flagellum-dependent cell motility"/>
    <property type="evidence" value="ECO:0007669"/>
    <property type="project" value="TreeGrafter"/>
</dbReference>
<evidence type="ECO:0000259" key="3">
    <source>
        <dbReference type="PROSITE" id="PS50887"/>
    </source>
</evidence>
<dbReference type="GO" id="GO:0052621">
    <property type="term" value="F:diguanylate cyclase activity"/>
    <property type="evidence" value="ECO:0007669"/>
    <property type="project" value="UniProtKB-EC"/>
</dbReference>
<reference evidence="4 5" key="1">
    <citation type="submission" date="2020-03" db="EMBL/GenBank/DDBJ databases">
        <title>Genomic Encyclopedia of Type Strains, Phase IV (KMG-IV): sequencing the most valuable type-strain genomes for metagenomic binning, comparative biology and taxonomic classification.</title>
        <authorList>
            <person name="Goeker M."/>
        </authorList>
    </citation>
    <scope>NUCLEOTIDE SEQUENCE [LARGE SCALE GENOMIC DNA]</scope>
    <source>
        <strain evidence="4 5">DSM 24233</strain>
    </source>
</reference>
<gene>
    <name evidence="4" type="ORF">GGQ74_000375</name>
</gene>
<dbReference type="Proteomes" id="UP000580856">
    <property type="component" value="Unassembled WGS sequence"/>
</dbReference>
<dbReference type="Gene3D" id="3.30.70.270">
    <property type="match status" value="1"/>
</dbReference>
<dbReference type="PANTHER" id="PTHR45138:SF9">
    <property type="entry name" value="DIGUANYLATE CYCLASE DGCM-RELATED"/>
    <property type="match status" value="1"/>
</dbReference>
<dbReference type="GO" id="GO:0005886">
    <property type="term" value="C:plasma membrane"/>
    <property type="evidence" value="ECO:0007669"/>
    <property type="project" value="TreeGrafter"/>
</dbReference>
<dbReference type="RefSeq" id="WP_167939847.1">
    <property type="nucleotide sequence ID" value="NZ_JAATJA010000001.1"/>
</dbReference>
<dbReference type="SMART" id="SM00267">
    <property type="entry name" value="GGDEF"/>
    <property type="match status" value="1"/>
</dbReference>
<name>A0A846QMT2_9BACT</name>
<protein>
    <recommendedName>
        <fullName evidence="1">diguanylate cyclase</fullName>
        <ecNumber evidence="1">2.7.7.65</ecNumber>
    </recommendedName>
</protein>
<dbReference type="GO" id="GO:0043709">
    <property type="term" value="P:cell adhesion involved in single-species biofilm formation"/>
    <property type="evidence" value="ECO:0007669"/>
    <property type="project" value="TreeGrafter"/>
</dbReference>
<dbReference type="AlphaFoldDB" id="A0A846QMT2"/>
<accession>A0A846QMT2</accession>
<sequence>MPKNNTDQTPHIEHDPLVRELNSLRKLVLESHSDLNGCEDDAGILGILRLCPGLSLEQWPELAEEYGLREWLALPMENGEYPFLRQLQRTLEDLAYQTEHDPLTSLFNRRAFERSLDQELERARRSGSSLSVAMLDLDNFKQVNDTYGHACGDETLVSLARIMLTQTRRYDVAARLGGEEFAIILPGTGLIKARAMVERLLAALRDTDIVCPDSGRTLSVTCSAGLVTYKGMADSTPPDLLSLADKALYQAKAEGKDRVVTAPLQDVATPSRATLVESNEKKFLFTGS</sequence>
<dbReference type="EC" id="2.7.7.65" evidence="1"/>
<dbReference type="FunFam" id="3.30.70.270:FF:000001">
    <property type="entry name" value="Diguanylate cyclase domain protein"/>
    <property type="match status" value="1"/>
</dbReference>
<evidence type="ECO:0000313" key="4">
    <source>
        <dbReference type="EMBL" id="NJB66735.1"/>
    </source>
</evidence>
<comment type="catalytic activity">
    <reaction evidence="2">
        <text>2 GTP = 3',3'-c-di-GMP + 2 diphosphate</text>
        <dbReference type="Rhea" id="RHEA:24898"/>
        <dbReference type="ChEBI" id="CHEBI:33019"/>
        <dbReference type="ChEBI" id="CHEBI:37565"/>
        <dbReference type="ChEBI" id="CHEBI:58805"/>
        <dbReference type="EC" id="2.7.7.65"/>
    </reaction>
</comment>
<dbReference type="Pfam" id="PF00990">
    <property type="entry name" value="GGDEF"/>
    <property type="match status" value="1"/>
</dbReference>
<comment type="caution">
    <text evidence="4">The sequence shown here is derived from an EMBL/GenBank/DDBJ whole genome shotgun (WGS) entry which is preliminary data.</text>
</comment>
<dbReference type="SUPFAM" id="SSF55073">
    <property type="entry name" value="Nucleotide cyclase"/>
    <property type="match status" value="1"/>
</dbReference>
<keyword evidence="5" id="KW-1185">Reference proteome</keyword>
<dbReference type="EMBL" id="JAATJA010000001">
    <property type="protein sequence ID" value="NJB66735.1"/>
    <property type="molecule type" value="Genomic_DNA"/>
</dbReference>
<evidence type="ECO:0000256" key="1">
    <source>
        <dbReference type="ARBA" id="ARBA00012528"/>
    </source>
</evidence>
<feature type="domain" description="GGDEF" evidence="3">
    <location>
        <begin position="128"/>
        <end position="264"/>
    </location>
</feature>
<dbReference type="InterPro" id="IPR029787">
    <property type="entry name" value="Nucleotide_cyclase"/>
</dbReference>
<dbReference type="PROSITE" id="PS50887">
    <property type="entry name" value="GGDEF"/>
    <property type="match status" value="1"/>
</dbReference>
<dbReference type="NCBIfam" id="TIGR00254">
    <property type="entry name" value="GGDEF"/>
    <property type="match status" value="1"/>
</dbReference>
<dbReference type="InterPro" id="IPR000160">
    <property type="entry name" value="GGDEF_dom"/>
</dbReference>